<evidence type="ECO:0000313" key="3">
    <source>
        <dbReference type="EMBL" id="MBP0456350.1"/>
    </source>
</evidence>
<evidence type="ECO:0000313" key="4">
    <source>
        <dbReference type="Proteomes" id="UP000670475"/>
    </source>
</evidence>
<accession>A0A940MA89</accession>
<dbReference type="RefSeq" id="WP_209338135.1">
    <property type="nucleotide sequence ID" value="NZ_JAGIQL010000004.1"/>
</dbReference>
<organism evidence="3 4">
    <name type="scientific">Streptomyces montanisoli</name>
    <dbReference type="NCBI Taxonomy" id="2798581"/>
    <lineage>
        <taxon>Bacteria</taxon>
        <taxon>Bacillati</taxon>
        <taxon>Actinomycetota</taxon>
        <taxon>Actinomycetes</taxon>
        <taxon>Kitasatosporales</taxon>
        <taxon>Streptomycetaceae</taxon>
        <taxon>Streptomyces</taxon>
    </lineage>
</organism>
<evidence type="ECO:0000256" key="1">
    <source>
        <dbReference type="SAM" id="MobiDB-lite"/>
    </source>
</evidence>
<dbReference type="Proteomes" id="UP000670475">
    <property type="component" value="Unassembled WGS sequence"/>
</dbReference>
<dbReference type="AlphaFoldDB" id="A0A940MA89"/>
<feature type="chain" id="PRO_5039051001" description="LppP/LprE family lipoprotein" evidence="2">
    <location>
        <begin position="26"/>
        <end position="214"/>
    </location>
</feature>
<name>A0A940MA89_9ACTN</name>
<feature type="region of interest" description="Disordered" evidence="1">
    <location>
        <begin position="27"/>
        <end position="84"/>
    </location>
</feature>
<sequence length="214" mass="21133">MSLRTLGRGILPVAALVTAGLTLTACGPGNNDASGSATPSSSPSASSPSSPAPSPSSSPPSAPSSSPAGSGGSSGSGGSVSESVPGVIDCGKSLSKLEIRPKSILLACSDSTAGLQNLTWSHWGRNTLTGSPDDGPTPSATATATGEFFLNDCDPDCATGHAHTYPVKVTLSVVNSSPLKSGDTYFARASLTWQGAKPPAGTKTTFVLQDPTAS</sequence>
<dbReference type="PROSITE" id="PS51257">
    <property type="entry name" value="PROKAR_LIPOPROTEIN"/>
    <property type="match status" value="1"/>
</dbReference>
<keyword evidence="4" id="KW-1185">Reference proteome</keyword>
<evidence type="ECO:0000256" key="2">
    <source>
        <dbReference type="SAM" id="SignalP"/>
    </source>
</evidence>
<reference evidence="3" key="1">
    <citation type="submission" date="2021-03" db="EMBL/GenBank/DDBJ databases">
        <title>Whole genome sequence of Streptomyces bomunensis MMS17-BM035.</title>
        <authorList>
            <person name="Lee J.H."/>
        </authorList>
    </citation>
    <scope>NUCLEOTIDE SEQUENCE</scope>
    <source>
        <strain evidence="3">MMS17-BM035</strain>
    </source>
</reference>
<keyword evidence="2" id="KW-0732">Signal</keyword>
<feature type="compositionally biased region" description="Gly residues" evidence="1">
    <location>
        <begin position="69"/>
        <end position="78"/>
    </location>
</feature>
<proteinExistence type="predicted"/>
<feature type="compositionally biased region" description="Pro residues" evidence="1">
    <location>
        <begin position="50"/>
        <end position="62"/>
    </location>
</feature>
<feature type="compositionally biased region" description="Low complexity" evidence="1">
    <location>
        <begin position="33"/>
        <end position="49"/>
    </location>
</feature>
<evidence type="ECO:0008006" key="5">
    <source>
        <dbReference type="Google" id="ProtNLM"/>
    </source>
</evidence>
<dbReference type="EMBL" id="JAGIQL010000004">
    <property type="protein sequence ID" value="MBP0456350.1"/>
    <property type="molecule type" value="Genomic_DNA"/>
</dbReference>
<protein>
    <recommendedName>
        <fullName evidence="5">LppP/LprE family lipoprotein</fullName>
    </recommendedName>
</protein>
<feature type="signal peptide" evidence="2">
    <location>
        <begin position="1"/>
        <end position="25"/>
    </location>
</feature>
<gene>
    <name evidence="3" type="ORF">JFN87_02380</name>
</gene>
<comment type="caution">
    <text evidence="3">The sequence shown here is derived from an EMBL/GenBank/DDBJ whole genome shotgun (WGS) entry which is preliminary data.</text>
</comment>